<evidence type="ECO:0000313" key="2">
    <source>
        <dbReference type="Proteomes" id="UP001142489"/>
    </source>
</evidence>
<organism evidence="1 2">
    <name type="scientific">Phrynocephalus forsythii</name>
    <dbReference type="NCBI Taxonomy" id="171643"/>
    <lineage>
        <taxon>Eukaryota</taxon>
        <taxon>Metazoa</taxon>
        <taxon>Chordata</taxon>
        <taxon>Craniata</taxon>
        <taxon>Vertebrata</taxon>
        <taxon>Euteleostomi</taxon>
        <taxon>Lepidosauria</taxon>
        <taxon>Squamata</taxon>
        <taxon>Bifurcata</taxon>
        <taxon>Unidentata</taxon>
        <taxon>Episquamata</taxon>
        <taxon>Toxicofera</taxon>
        <taxon>Iguania</taxon>
        <taxon>Acrodonta</taxon>
        <taxon>Agamidae</taxon>
        <taxon>Agaminae</taxon>
        <taxon>Phrynocephalus</taxon>
    </lineage>
</organism>
<evidence type="ECO:0000313" key="1">
    <source>
        <dbReference type="EMBL" id="KAJ7344549.1"/>
    </source>
</evidence>
<sequence length="127" mass="14595">MPLIHQALKGWDRKFPKRPDRQKPITPDILRVLLSTLVDVCWSSYKARLFTVSFHWTSSGPFRWVNWWQTPGRRVAATLSHWGADTTPKGTGYCPQVIKIGSESQRDTHYLEKASQISTVPIKVYKG</sequence>
<reference evidence="1" key="1">
    <citation type="journal article" date="2023" name="DNA Res.">
        <title>Chromosome-level genome assembly of Phrynocephalus forsythii using third-generation DNA sequencing and Hi-C analysis.</title>
        <authorList>
            <person name="Qi Y."/>
            <person name="Zhao W."/>
            <person name="Zhao Y."/>
            <person name="Niu C."/>
            <person name="Cao S."/>
            <person name="Zhang Y."/>
        </authorList>
    </citation>
    <scope>NUCLEOTIDE SEQUENCE</scope>
    <source>
        <tissue evidence="1">Muscle</tissue>
    </source>
</reference>
<proteinExistence type="predicted"/>
<dbReference type="EMBL" id="JAPFRF010000001">
    <property type="protein sequence ID" value="KAJ7344549.1"/>
    <property type="molecule type" value="Genomic_DNA"/>
</dbReference>
<protein>
    <submittedName>
        <fullName evidence="1">Uncharacterized protein</fullName>
    </submittedName>
</protein>
<dbReference type="AlphaFoldDB" id="A0A9Q1B833"/>
<keyword evidence="2" id="KW-1185">Reference proteome</keyword>
<accession>A0A9Q1B833</accession>
<comment type="caution">
    <text evidence="1">The sequence shown here is derived from an EMBL/GenBank/DDBJ whole genome shotgun (WGS) entry which is preliminary data.</text>
</comment>
<gene>
    <name evidence="1" type="ORF">JRQ81_000499</name>
</gene>
<dbReference type="Proteomes" id="UP001142489">
    <property type="component" value="Unassembled WGS sequence"/>
</dbReference>
<name>A0A9Q1B833_9SAUR</name>
<feature type="non-terminal residue" evidence="1">
    <location>
        <position position="127"/>
    </location>
</feature>